<comment type="catalytic activity">
    <reaction evidence="1">
        <text>ATP + H2O = ADP + phosphate + H(+)</text>
        <dbReference type="Rhea" id="RHEA:13065"/>
        <dbReference type="ChEBI" id="CHEBI:15377"/>
        <dbReference type="ChEBI" id="CHEBI:15378"/>
        <dbReference type="ChEBI" id="CHEBI:30616"/>
        <dbReference type="ChEBI" id="CHEBI:43474"/>
        <dbReference type="ChEBI" id="CHEBI:456216"/>
        <dbReference type="EC" id="5.6.2.3"/>
    </reaction>
</comment>
<dbReference type="SUPFAM" id="SSF52540">
    <property type="entry name" value="P-loop containing nucleoside triphosphate hydrolases"/>
    <property type="match status" value="2"/>
</dbReference>
<keyword evidence="1" id="KW-0347">Helicase</keyword>
<proteinExistence type="inferred from homology"/>
<gene>
    <name evidence="5" type="ORF">EDS130_LOCUS44822</name>
</gene>
<dbReference type="OrthoDB" id="10058710at2759"/>
<evidence type="ECO:0000313" key="5">
    <source>
        <dbReference type="EMBL" id="CAF1534275.1"/>
    </source>
</evidence>
<feature type="domain" description="DNA helicase Pif1-like DEAD-box helicase" evidence="2">
    <location>
        <begin position="569"/>
        <end position="780"/>
    </location>
</feature>
<dbReference type="EMBL" id="CAJNOJ010000929">
    <property type="protein sequence ID" value="CAF1534275.1"/>
    <property type="molecule type" value="Genomic_DNA"/>
</dbReference>
<dbReference type="Proteomes" id="UP000663852">
    <property type="component" value="Unassembled WGS sequence"/>
</dbReference>
<dbReference type="PANTHER" id="PTHR10492:SF57">
    <property type="entry name" value="ATP-DEPENDENT DNA HELICASE"/>
    <property type="match status" value="1"/>
</dbReference>
<organism evidence="5 6">
    <name type="scientific">Adineta ricciae</name>
    <name type="common">Rotifer</name>
    <dbReference type="NCBI Taxonomy" id="249248"/>
    <lineage>
        <taxon>Eukaryota</taxon>
        <taxon>Metazoa</taxon>
        <taxon>Spiralia</taxon>
        <taxon>Gnathifera</taxon>
        <taxon>Rotifera</taxon>
        <taxon>Eurotatoria</taxon>
        <taxon>Bdelloidea</taxon>
        <taxon>Adinetida</taxon>
        <taxon>Adinetidae</taxon>
        <taxon>Adineta</taxon>
    </lineage>
</organism>
<evidence type="ECO:0000259" key="2">
    <source>
        <dbReference type="Pfam" id="PF05970"/>
    </source>
</evidence>
<dbReference type="GO" id="GO:0006310">
    <property type="term" value="P:DNA recombination"/>
    <property type="evidence" value="ECO:0007669"/>
    <property type="project" value="UniProtKB-KW"/>
</dbReference>
<keyword evidence="1" id="KW-0227">DNA damage</keyword>
<dbReference type="Pfam" id="PF21530">
    <property type="entry name" value="Pif1_2B_dom"/>
    <property type="match status" value="1"/>
</dbReference>
<evidence type="ECO:0000256" key="1">
    <source>
        <dbReference type="RuleBase" id="RU363044"/>
    </source>
</evidence>
<dbReference type="EC" id="5.6.2.3" evidence="1"/>
<dbReference type="InterPro" id="IPR049163">
    <property type="entry name" value="Pif1-like_2B_dom"/>
</dbReference>
<dbReference type="AlphaFoldDB" id="A0A815VZ45"/>
<protein>
    <recommendedName>
        <fullName evidence="1">ATP-dependent DNA helicase</fullName>
        <ecNumber evidence="1">5.6.2.3</ecNumber>
    </recommendedName>
</protein>
<dbReference type="GO" id="GO:0043139">
    <property type="term" value="F:5'-3' DNA helicase activity"/>
    <property type="evidence" value="ECO:0007669"/>
    <property type="project" value="UniProtKB-EC"/>
</dbReference>
<dbReference type="InterPro" id="IPR010285">
    <property type="entry name" value="DNA_helicase_pif1-like_DEAD"/>
</dbReference>
<dbReference type="FunFam" id="3.40.50.300:FF:002884">
    <property type="entry name" value="ATP-dependent DNA helicase"/>
    <property type="match status" value="1"/>
</dbReference>
<evidence type="ECO:0000313" key="6">
    <source>
        <dbReference type="Proteomes" id="UP000663852"/>
    </source>
</evidence>
<dbReference type="GO" id="GO:0006281">
    <property type="term" value="P:DNA repair"/>
    <property type="evidence" value="ECO:0007669"/>
    <property type="project" value="UniProtKB-KW"/>
</dbReference>
<evidence type="ECO:0000259" key="3">
    <source>
        <dbReference type="Pfam" id="PF14214"/>
    </source>
</evidence>
<dbReference type="Pfam" id="PF14214">
    <property type="entry name" value="Helitron_like_N"/>
    <property type="match status" value="1"/>
</dbReference>
<accession>A0A815VZ45</accession>
<dbReference type="InterPro" id="IPR027417">
    <property type="entry name" value="P-loop_NTPase"/>
</dbReference>
<keyword evidence="1" id="KW-0234">DNA repair</keyword>
<evidence type="ECO:0000259" key="4">
    <source>
        <dbReference type="Pfam" id="PF21530"/>
    </source>
</evidence>
<keyword evidence="1" id="KW-0067">ATP-binding</keyword>
<dbReference type="GO" id="GO:0005524">
    <property type="term" value="F:ATP binding"/>
    <property type="evidence" value="ECO:0007669"/>
    <property type="project" value="UniProtKB-KW"/>
</dbReference>
<keyword evidence="1" id="KW-0233">DNA recombination</keyword>
<reference evidence="5" key="1">
    <citation type="submission" date="2021-02" db="EMBL/GenBank/DDBJ databases">
        <authorList>
            <person name="Nowell W R."/>
        </authorList>
    </citation>
    <scope>NUCLEOTIDE SEQUENCE</scope>
</reference>
<dbReference type="PANTHER" id="PTHR10492">
    <property type="match status" value="1"/>
</dbReference>
<sequence>MDHLANEAVTQDLRPGRIVILPSSFQGSPRAMQQNYQDAMAIVRKYGKSDLFITFTCNPTWREIHEQLLPGQMPADRPDLITRVFKLKLNQIIDDIFKRHILGRTIANVFVIEFQKRGLPHCHMLIILANEDKPKDEDHMDHIVCSEIPNPVQFPELYECVKRHMIHGPCGIVNPHSSCMEDGKCSKEFPKDFQNRTLANKDGYPRYRRRNNGYTMTIGKYEVDNRWIVPYNPHLLMKYNAHINVEVCATVKSIKYLFKYIYKGHDCANIKLQRPVQEDASVSAEVTLEWDEIKTHLNARYVSAPEAAWRLFEFPLHDKSHAIIRLAVHLPNQQPVYFAEGNEQRALEIATTKDTTLTAWFKLNSKNQDARQYLYHDIPQYFVFERNGMWKRRLQGDNIIGRMYSVSPSDIERYHLRLVLLNTPGASSFDDLKSIDGQVCEIFMQAAKLRGLLCDDTEYERCMSEAVIFQMPQQLRILFCVILLYCKPTKPVDLWNLFKAHMAEDFMQQVDVETAEAMAFFAIDEKLKGQGRSCGDFDILPPTSRNHAFKSKTINKEEELRIGQDMYAMLNQDQRSIADTIIESSHKQTITSDDSCFFIDGPGGTGKTYVYNALCHLFMAKGVHVMRVAWTGIAASLLSDGRTVHSRFKLPVPILETSTSSIRPNSKEADEIKKTQVFIWDEAPMAPRFALDAVDILLRDIMNIDTPFAGKIMILGGDFRQVLPVIRFANRSDLIGASLKSSHLWSFFKIMHLHQNMRTGPGEQEFSEWLIKLGNGELISNGNDEIELPSSCILNGNLVDEIFGREISIEDIPTLCNRTILCPKNEHSLLVNEEVLQRLSGMEKLYTSIDEVGCEDGEDATNYPTEFLNSLTPSGMPPHKLKLKIGAIVMLLRNLDVSQDLCNGIRLIVRRLQNYTIDCEVVTGSNKGNRVLIPRITLTPSDAFLPFKLRRHQFPVRLSFAMTINKSQGQTFDRLGLLLPQPVFSHGQLYVAFSRVRSLKSVKFIPLLPYTTFRIDELIAEVTATTKFTIVVHDLLTKNRLSIHTEFVRDFQSFILIVDIAPQCATLFTEINRLLRVIFNSYKTIQIWNDITETLLHYVQLHCFFWFTLNIISGIKLYFELISSDLIQYKSQLIQRYISRMNNNQVPLQQQQQQQQAPPQLPLGSGGVYGGNQCSVQNNSNQYGYRNRSNRHFYSNQNTKL</sequence>
<feature type="domain" description="Helitron helicase-like" evidence="3">
    <location>
        <begin position="11"/>
        <end position="126"/>
    </location>
</feature>
<dbReference type="Pfam" id="PF05970">
    <property type="entry name" value="PIF1"/>
    <property type="match status" value="1"/>
</dbReference>
<dbReference type="Gene3D" id="3.40.50.300">
    <property type="entry name" value="P-loop containing nucleotide triphosphate hydrolases"/>
    <property type="match status" value="1"/>
</dbReference>
<keyword evidence="1" id="KW-0378">Hydrolase</keyword>
<dbReference type="CDD" id="cd18809">
    <property type="entry name" value="SF1_C_RecD"/>
    <property type="match status" value="1"/>
</dbReference>
<keyword evidence="1" id="KW-0547">Nucleotide-binding</keyword>
<name>A0A815VZ45_ADIRI</name>
<comment type="caution">
    <text evidence="5">The sequence shown here is derived from an EMBL/GenBank/DDBJ whole genome shotgun (WGS) entry which is preliminary data.</text>
</comment>
<feature type="domain" description="DNA helicase Pif1-like 2B" evidence="4">
    <location>
        <begin position="866"/>
        <end position="912"/>
    </location>
</feature>
<dbReference type="GO" id="GO:0016787">
    <property type="term" value="F:hydrolase activity"/>
    <property type="evidence" value="ECO:0007669"/>
    <property type="project" value="UniProtKB-KW"/>
</dbReference>
<dbReference type="GO" id="GO:0000723">
    <property type="term" value="P:telomere maintenance"/>
    <property type="evidence" value="ECO:0007669"/>
    <property type="project" value="InterPro"/>
</dbReference>
<dbReference type="InterPro" id="IPR025476">
    <property type="entry name" value="Helitron_helicase-like"/>
</dbReference>
<comment type="cofactor">
    <cofactor evidence="1">
        <name>Mg(2+)</name>
        <dbReference type="ChEBI" id="CHEBI:18420"/>
    </cofactor>
</comment>
<comment type="similarity">
    <text evidence="1">Belongs to the helicase family.</text>
</comment>